<dbReference type="PANTHER" id="PTHR11265">
    <property type="entry name" value="S-ADENOSYL-METHYLTRANSFERASE MRAW"/>
    <property type="match status" value="1"/>
</dbReference>
<feature type="binding site" evidence="6">
    <location>
        <position position="75"/>
    </location>
    <ligand>
        <name>S-adenosyl-L-methionine</name>
        <dbReference type="ChEBI" id="CHEBI:59789"/>
    </ligand>
</feature>
<dbReference type="KEGG" id="baj:BCTU_141"/>
<dbReference type="InterPro" id="IPR002903">
    <property type="entry name" value="RsmH"/>
</dbReference>
<dbReference type="EMBL" id="CP001817">
    <property type="protein sequence ID" value="AEH39730.1"/>
    <property type="molecule type" value="Genomic_DNA"/>
</dbReference>
<organism evidence="7 8">
    <name type="scientific">Buchnera aphidicola</name>
    <name type="common">Cinara tujafilina</name>
    <dbReference type="NCBI Taxonomy" id="261317"/>
    <lineage>
        <taxon>Bacteria</taxon>
        <taxon>Pseudomonadati</taxon>
        <taxon>Pseudomonadota</taxon>
        <taxon>Gammaproteobacteria</taxon>
        <taxon>Enterobacterales</taxon>
        <taxon>Erwiniaceae</taxon>
        <taxon>Buchnera</taxon>
    </lineage>
</organism>
<dbReference type="InterPro" id="IPR029063">
    <property type="entry name" value="SAM-dependent_MTases_sf"/>
</dbReference>
<dbReference type="Proteomes" id="UP000006811">
    <property type="component" value="Chromosome"/>
</dbReference>
<dbReference type="AlphaFoldDB" id="F7WZ76"/>
<feature type="binding site" evidence="6">
    <location>
        <position position="97"/>
    </location>
    <ligand>
        <name>S-adenosyl-L-methionine</name>
        <dbReference type="ChEBI" id="CHEBI:59789"/>
    </ligand>
</feature>
<evidence type="ECO:0000256" key="2">
    <source>
        <dbReference type="ARBA" id="ARBA00022552"/>
    </source>
</evidence>
<keyword evidence="2 6" id="KW-0698">rRNA processing</keyword>
<dbReference type="GO" id="GO:0071424">
    <property type="term" value="F:rRNA (cytosine-N4-)-methyltransferase activity"/>
    <property type="evidence" value="ECO:0007669"/>
    <property type="project" value="UniProtKB-UniRule"/>
</dbReference>
<comment type="function">
    <text evidence="6">Specifically methylates the N4 position of cytidine in position 1402 (C1402) of 16S rRNA.</text>
</comment>
<dbReference type="GO" id="GO:0070475">
    <property type="term" value="P:rRNA base methylation"/>
    <property type="evidence" value="ECO:0007669"/>
    <property type="project" value="UniProtKB-UniRule"/>
</dbReference>
<keyword evidence="5 6" id="KW-0949">S-adenosyl-L-methionine</keyword>
<dbReference type="SUPFAM" id="SSF53335">
    <property type="entry name" value="S-adenosyl-L-methionine-dependent methyltransferases"/>
    <property type="match status" value="1"/>
</dbReference>
<proteinExistence type="inferred from homology"/>
<dbReference type="eggNOG" id="COG0275">
    <property type="taxonomic scope" value="Bacteria"/>
</dbReference>
<accession>F7WZ76</accession>
<evidence type="ECO:0000256" key="3">
    <source>
        <dbReference type="ARBA" id="ARBA00022603"/>
    </source>
</evidence>
<evidence type="ECO:0000256" key="4">
    <source>
        <dbReference type="ARBA" id="ARBA00022679"/>
    </source>
</evidence>
<dbReference type="Gene3D" id="1.10.150.170">
    <property type="entry name" value="Putative methyltransferase TM0872, insert domain"/>
    <property type="match status" value="1"/>
</dbReference>
<dbReference type="GO" id="GO:0005737">
    <property type="term" value="C:cytoplasm"/>
    <property type="evidence" value="ECO:0007669"/>
    <property type="project" value="UniProtKB-SubCell"/>
</dbReference>
<comment type="similarity">
    <text evidence="1 6">Belongs to the methyltransferase superfamily. RsmH family.</text>
</comment>
<evidence type="ECO:0000256" key="6">
    <source>
        <dbReference type="HAMAP-Rule" id="MF_01007"/>
    </source>
</evidence>
<evidence type="ECO:0000256" key="5">
    <source>
        <dbReference type="ARBA" id="ARBA00022691"/>
    </source>
</evidence>
<dbReference type="InterPro" id="IPR023397">
    <property type="entry name" value="SAM-dep_MeTrfase_MraW_recog"/>
</dbReference>
<keyword evidence="6" id="KW-0963">Cytoplasm</keyword>
<keyword evidence="8" id="KW-1185">Reference proteome</keyword>
<gene>
    <name evidence="7" type="primary">yabc</name>
    <name evidence="6" type="synonym">rsmH</name>
    <name evidence="7" type="ORF">BCTU_141</name>
</gene>
<evidence type="ECO:0000313" key="8">
    <source>
        <dbReference type="Proteomes" id="UP000006811"/>
    </source>
</evidence>
<dbReference type="OrthoDB" id="9806637at2"/>
<comment type="subcellular location">
    <subcellularLocation>
        <location evidence="6">Cytoplasm</location>
    </subcellularLocation>
</comment>
<dbReference type="EC" id="2.1.1.199" evidence="6"/>
<comment type="catalytic activity">
    <reaction evidence="6">
        <text>cytidine(1402) in 16S rRNA + S-adenosyl-L-methionine = N(4)-methylcytidine(1402) in 16S rRNA + S-adenosyl-L-homocysteine + H(+)</text>
        <dbReference type="Rhea" id="RHEA:42928"/>
        <dbReference type="Rhea" id="RHEA-COMP:10286"/>
        <dbReference type="Rhea" id="RHEA-COMP:10287"/>
        <dbReference type="ChEBI" id="CHEBI:15378"/>
        <dbReference type="ChEBI" id="CHEBI:57856"/>
        <dbReference type="ChEBI" id="CHEBI:59789"/>
        <dbReference type="ChEBI" id="CHEBI:74506"/>
        <dbReference type="ChEBI" id="CHEBI:82748"/>
        <dbReference type="EC" id="2.1.1.199"/>
    </reaction>
</comment>
<dbReference type="PANTHER" id="PTHR11265:SF0">
    <property type="entry name" value="12S RRNA N4-METHYLCYTIDINE METHYLTRANSFERASE"/>
    <property type="match status" value="1"/>
</dbReference>
<dbReference type="Pfam" id="PF01795">
    <property type="entry name" value="Methyltransf_5"/>
    <property type="match status" value="1"/>
</dbReference>
<dbReference type="HOGENOM" id="CLU_038422_2_0_6"/>
<dbReference type="Gene3D" id="3.40.50.150">
    <property type="entry name" value="Vaccinia Virus protein VP39"/>
    <property type="match status" value="1"/>
</dbReference>
<dbReference type="HAMAP" id="MF_01007">
    <property type="entry name" value="16SrRNA_methyltr_H"/>
    <property type="match status" value="1"/>
</dbReference>
<keyword evidence="4 6" id="KW-0808">Transferase</keyword>
<keyword evidence="3 6" id="KW-0489">Methyltransferase</keyword>
<reference evidence="7 8" key="1">
    <citation type="journal article" date="2011" name="Appl. Environ. Microbiol.">
        <title>The genome of Buchnera aphidicola from the aphid Cinara tujafilina provides new clues about the evolutionary history of metabolic losses in bacterial endosymbionts.</title>
        <authorList>
            <person name="Lamelas A."/>
            <person name="Gosalbes M.J."/>
            <person name="Moya A."/>
            <person name="Latorre A."/>
        </authorList>
    </citation>
    <scope>NUCLEOTIDE SEQUENCE [LARGE SCALE GENOMIC DNA]</scope>
    <source>
        <strain evidence="8">Cinara tujafilina</strain>
    </source>
</reference>
<sequence length="306" mass="35353">MIHKPVLTKEIIQYLKIKKDGTYVDCTFGGGGHSKAILQELGVNGKLYSIDQDPQSIKIGKKIKDSRFKIFLGKFSNIEKILKKEKNRDKIDGILLDLGISSIQLNSSIRGFSFMNDGPLDMRMNPKSGISVSQWLKKTNQKTIEQVIKNFGEEKYAKKISRAIILQIKKKTITSTLELVQIIKKSIPKYDKFKHPATRTFQAFRIYINQEINELHKILKIIINILHSGSKIAIISFHSIEDRIVKNFIKNYSNYPNIPKKLPITELQIRKIKKKIRFIKRIKPNISEIQKNPRARSAILRICEIR</sequence>
<feature type="binding site" evidence="6">
    <location>
        <position position="104"/>
    </location>
    <ligand>
        <name>S-adenosyl-L-methionine</name>
        <dbReference type="ChEBI" id="CHEBI:59789"/>
    </ligand>
</feature>
<protein>
    <recommendedName>
        <fullName evidence="6">Ribosomal RNA small subunit methyltransferase H</fullName>
        <ecNumber evidence="6">2.1.1.199</ecNumber>
    </recommendedName>
    <alternativeName>
        <fullName evidence="6">16S rRNA m(4)C1402 methyltransferase</fullName>
    </alternativeName>
    <alternativeName>
        <fullName evidence="6">rRNA (cytosine-N(4)-)-methyltransferase RsmH</fullName>
    </alternativeName>
</protein>
<feature type="binding site" evidence="6">
    <location>
        <position position="51"/>
    </location>
    <ligand>
        <name>S-adenosyl-L-methionine</name>
        <dbReference type="ChEBI" id="CHEBI:59789"/>
    </ligand>
</feature>
<name>F7WZ76_9GAMM</name>
<feature type="binding site" evidence="6">
    <location>
        <begin position="31"/>
        <end position="33"/>
    </location>
    <ligand>
        <name>S-adenosyl-L-methionine</name>
        <dbReference type="ChEBI" id="CHEBI:59789"/>
    </ligand>
</feature>
<dbReference type="STRING" id="261317.BCTU_141"/>
<dbReference type="PIRSF" id="PIRSF004486">
    <property type="entry name" value="MraW"/>
    <property type="match status" value="1"/>
</dbReference>
<dbReference type="SUPFAM" id="SSF81799">
    <property type="entry name" value="Putative methyltransferase TM0872, insert domain"/>
    <property type="match status" value="1"/>
</dbReference>
<evidence type="ECO:0000313" key="7">
    <source>
        <dbReference type="EMBL" id="AEH39730.1"/>
    </source>
</evidence>
<evidence type="ECO:0000256" key="1">
    <source>
        <dbReference type="ARBA" id="ARBA00010396"/>
    </source>
</evidence>
<dbReference type="NCBIfam" id="TIGR00006">
    <property type="entry name" value="16S rRNA (cytosine(1402)-N(4))-methyltransferase RsmH"/>
    <property type="match status" value="1"/>
</dbReference>